<protein>
    <recommendedName>
        <fullName evidence="13">8-oxo-dGTP diphosphatase</fullName>
        <ecNumber evidence="12">3.6.1.55</ecNumber>
    </recommendedName>
    <alternativeName>
        <fullName evidence="16">7,8-dihydro-8-oxoguanine-triphosphatase</fullName>
    </alternativeName>
    <alternativeName>
        <fullName evidence="15">Mutator protein MutT</fullName>
    </alternativeName>
    <alternativeName>
        <fullName evidence="14">dGTP pyrophosphohydrolase</fullName>
    </alternativeName>
</protein>
<dbReference type="Proteomes" id="UP000245870">
    <property type="component" value="Unassembled WGS sequence"/>
</dbReference>
<evidence type="ECO:0000256" key="14">
    <source>
        <dbReference type="ARBA" id="ARBA00041592"/>
    </source>
</evidence>
<name>A0A2U0UBP6_9BACT</name>
<reference evidence="18 19" key="1">
    <citation type="submission" date="2018-05" db="EMBL/GenBank/DDBJ databases">
        <title>Genomic Encyclopedia of Type Strains, Phase IV (KMG-IV): sequencing the most valuable type-strain genomes for metagenomic binning, comparative biology and taxonomic classification.</title>
        <authorList>
            <person name="Goeker M."/>
        </authorList>
    </citation>
    <scope>NUCLEOTIDE SEQUENCE [LARGE SCALE GENOMIC DNA]</scope>
    <source>
        <strain evidence="18 19">DSM 100333</strain>
    </source>
</reference>
<proteinExistence type="inferred from homology"/>
<evidence type="ECO:0000256" key="12">
    <source>
        <dbReference type="ARBA" id="ARBA00038905"/>
    </source>
</evidence>
<comment type="cofactor">
    <cofactor evidence="1">
        <name>Mg(2+)</name>
        <dbReference type="ChEBI" id="CHEBI:18420"/>
    </cofactor>
</comment>
<evidence type="ECO:0000256" key="2">
    <source>
        <dbReference type="ARBA" id="ARBA00005582"/>
    </source>
</evidence>
<dbReference type="AlphaFoldDB" id="A0A2U0UBP6"/>
<dbReference type="SUPFAM" id="SSF55811">
    <property type="entry name" value="Nudix"/>
    <property type="match status" value="1"/>
</dbReference>
<dbReference type="CDD" id="cd03425">
    <property type="entry name" value="NUDIX_MutT_NudA_like"/>
    <property type="match status" value="1"/>
</dbReference>
<feature type="domain" description="Nudix hydrolase" evidence="17">
    <location>
        <begin position="16"/>
        <end position="145"/>
    </location>
</feature>
<evidence type="ECO:0000259" key="17">
    <source>
        <dbReference type="PROSITE" id="PS51462"/>
    </source>
</evidence>
<keyword evidence="6" id="KW-0227">DNA damage</keyword>
<evidence type="ECO:0000256" key="1">
    <source>
        <dbReference type="ARBA" id="ARBA00001946"/>
    </source>
</evidence>
<dbReference type="InterPro" id="IPR015797">
    <property type="entry name" value="NUDIX_hydrolase-like_dom_sf"/>
</dbReference>
<evidence type="ECO:0000256" key="16">
    <source>
        <dbReference type="ARBA" id="ARBA00042798"/>
    </source>
</evidence>
<evidence type="ECO:0000256" key="9">
    <source>
        <dbReference type="ARBA" id="ARBA00023204"/>
    </source>
</evidence>
<evidence type="ECO:0000256" key="15">
    <source>
        <dbReference type="ARBA" id="ARBA00041979"/>
    </source>
</evidence>
<evidence type="ECO:0000256" key="13">
    <source>
        <dbReference type="ARBA" id="ARBA00040794"/>
    </source>
</evidence>
<comment type="catalytic activity">
    <reaction evidence="11">
        <text>8-oxo-GTP + H2O = 8-oxo-GMP + diphosphate + H(+)</text>
        <dbReference type="Rhea" id="RHEA:67616"/>
        <dbReference type="ChEBI" id="CHEBI:15377"/>
        <dbReference type="ChEBI" id="CHEBI:15378"/>
        <dbReference type="ChEBI" id="CHEBI:33019"/>
        <dbReference type="ChEBI" id="CHEBI:143553"/>
        <dbReference type="ChEBI" id="CHEBI:145694"/>
    </reaction>
</comment>
<dbReference type="GO" id="GO:0046872">
    <property type="term" value="F:metal ion binding"/>
    <property type="evidence" value="ECO:0007669"/>
    <property type="project" value="UniProtKB-KW"/>
</dbReference>
<keyword evidence="9" id="KW-0234">DNA repair</keyword>
<dbReference type="GO" id="GO:0035539">
    <property type="term" value="F:8-oxo-7,8-dihydrodeoxyguanosine triphosphate pyrophosphatase activity"/>
    <property type="evidence" value="ECO:0007669"/>
    <property type="project" value="UniProtKB-EC"/>
</dbReference>
<dbReference type="GO" id="GO:0008413">
    <property type="term" value="F:8-oxo-7,8-dihydroguanosine triphosphate pyrophosphatase activity"/>
    <property type="evidence" value="ECO:0007669"/>
    <property type="project" value="TreeGrafter"/>
</dbReference>
<dbReference type="GO" id="GO:0044715">
    <property type="term" value="F:8-oxo-dGDP phosphatase activity"/>
    <property type="evidence" value="ECO:0007669"/>
    <property type="project" value="TreeGrafter"/>
</dbReference>
<dbReference type="GO" id="GO:0006260">
    <property type="term" value="P:DNA replication"/>
    <property type="evidence" value="ECO:0007669"/>
    <property type="project" value="UniProtKB-KW"/>
</dbReference>
<sequence length="145" mass="16987">MDEILFVYSQINIEIMDKIKVVAAVIKKDDKILCMQRCRSRQTYNSERWEFPGGKIEKHECDHEALLREIKEEMDWDIYVGRRIGTVSHDYPDISVEIAAYLCKPGDGEFTMLEHLDAKWLTANELPTLNWADADKKIVELIRKL</sequence>
<dbReference type="InterPro" id="IPR047127">
    <property type="entry name" value="MutT-like"/>
</dbReference>
<evidence type="ECO:0000256" key="11">
    <source>
        <dbReference type="ARBA" id="ARBA00036904"/>
    </source>
</evidence>
<dbReference type="EC" id="3.6.1.55" evidence="12"/>
<keyword evidence="19" id="KW-1185">Reference proteome</keyword>
<evidence type="ECO:0000256" key="7">
    <source>
        <dbReference type="ARBA" id="ARBA00022801"/>
    </source>
</evidence>
<keyword evidence="5" id="KW-0479">Metal-binding</keyword>
<keyword evidence="4" id="KW-0235">DNA replication</keyword>
<dbReference type="PROSITE" id="PS51462">
    <property type="entry name" value="NUDIX"/>
    <property type="match status" value="1"/>
</dbReference>
<keyword evidence="8" id="KW-0460">Magnesium</keyword>
<dbReference type="PANTHER" id="PTHR47707">
    <property type="entry name" value="8-OXO-DGTP DIPHOSPHATASE"/>
    <property type="match status" value="1"/>
</dbReference>
<evidence type="ECO:0000256" key="4">
    <source>
        <dbReference type="ARBA" id="ARBA00022705"/>
    </source>
</evidence>
<accession>A0A2U0UBP6</accession>
<evidence type="ECO:0000256" key="8">
    <source>
        <dbReference type="ARBA" id="ARBA00022842"/>
    </source>
</evidence>
<evidence type="ECO:0000256" key="5">
    <source>
        <dbReference type="ARBA" id="ARBA00022723"/>
    </source>
</evidence>
<dbReference type="InterPro" id="IPR000086">
    <property type="entry name" value="NUDIX_hydrolase_dom"/>
</dbReference>
<keyword evidence="3" id="KW-0515">Mutator protein</keyword>
<dbReference type="Gene3D" id="3.90.79.10">
    <property type="entry name" value="Nucleoside Triphosphate Pyrophosphohydrolase"/>
    <property type="match status" value="1"/>
</dbReference>
<dbReference type="EMBL" id="QENY01000007">
    <property type="protein sequence ID" value="PVX55038.1"/>
    <property type="molecule type" value="Genomic_DNA"/>
</dbReference>
<organism evidence="18 19">
    <name type="scientific">Hallella colorans</name>
    <dbReference type="NCBI Taxonomy" id="1703337"/>
    <lineage>
        <taxon>Bacteria</taxon>
        <taxon>Pseudomonadati</taxon>
        <taxon>Bacteroidota</taxon>
        <taxon>Bacteroidia</taxon>
        <taxon>Bacteroidales</taxon>
        <taxon>Prevotellaceae</taxon>
        <taxon>Hallella</taxon>
    </lineage>
</organism>
<evidence type="ECO:0000256" key="6">
    <source>
        <dbReference type="ARBA" id="ARBA00022763"/>
    </source>
</evidence>
<dbReference type="GO" id="GO:0006281">
    <property type="term" value="P:DNA repair"/>
    <property type="evidence" value="ECO:0007669"/>
    <property type="project" value="UniProtKB-KW"/>
</dbReference>
<dbReference type="GO" id="GO:0044716">
    <property type="term" value="F:8-oxo-GDP phosphatase activity"/>
    <property type="evidence" value="ECO:0007669"/>
    <property type="project" value="TreeGrafter"/>
</dbReference>
<evidence type="ECO:0000256" key="10">
    <source>
        <dbReference type="ARBA" id="ARBA00035861"/>
    </source>
</evidence>
<evidence type="ECO:0000313" key="19">
    <source>
        <dbReference type="Proteomes" id="UP000245870"/>
    </source>
</evidence>
<evidence type="ECO:0000313" key="18">
    <source>
        <dbReference type="EMBL" id="PVX55038.1"/>
    </source>
</evidence>
<gene>
    <name evidence="18" type="ORF">C7379_10712</name>
</gene>
<keyword evidence="7" id="KW-0378">Hydrolase</keyword>
<dbReference type="Pfam" id="PF00293">
    <property type="entry name" value="NUDIX"/>
    <property type="match status" value="1"/>
</dbReference>
<dbReference type="PANTHER" id="PTHR47707:SF1">
    <property type="entry name" value="NUDIX HYDROLASE FAMILY PROTEIN"/>
    <property type="match status" value="1"/>
</dbReference>
<comment type="caution">
    <text evidence="18">The sequence shown here is derived from an EMBL/GenBank/DDBJ whole genome shotgun (WGS) entry which is preliminary data.</text>
</comment>
<comment type="similarity">
    <text evidence="2">Belongs to the Nudix hydrolase family.</text>
</comment>
<comment type="catalytic activity">
    <reaction evidence="10">
        <text>8-oxo-dGTP + H2O = 8-oxo-dGMP + diphosphate + H(+)</text>
        <dbReference type="Rhea" id="RHEA:31575"/>
        <dbReference type="ChEBI" id="CHEBI:15377"/>
        <dbReference type="ChEBI" id="CHEBI:15378"/>
        <dbReference type="ChEBI" id="CHEBI:33019"/>
        <dbReference type="ChEBI" id="CHEBI:63224"/>
        <dbReference type="ChEBI" id="CHEBI:77896"/>
        <dbReference type="EC" id="3.6.1.55"/>
    </reaction>
</comment>
<evidence type="ECO:0000256" key="3">
    <source>
        <dbReference type="ARBA" id="ARBA00022457"/>
    </source>
</evidence>